<protein>
    <recommendedName>
        <fullName evidence="4">NusG domain-containing protein</fullName>
    </recommendedName>
</protein>
<dbReference type="CDD" id="cd09911">
    <property type="entry name" value="Lin0431_like"/>
    <property type="match status" value="1"/>
</dbReference>
<keyword evidence="3" id="KW-1185">Reference proteome</keyword>
<accession>A0ABS4GB86</accession>
<evidence type="ECO:0000256" key="1">
    <source>
        <dbReference type="SAM" id="Phobius"/>
    </source>
</evidence>
<organism evidence="2 3">
    <name type="scientific">Sedimentibacter acidaminivorans</name>
    <dbReference type="NCBI Taxonomy" id="913099"/>
    <lineage>
        <taxon>Bacteria</taxon>
        <taxon>Bacillati</taxon>
        <taxon>Bacillota</taxon>
        <taxon>Tissierellia</taxon>
        <taxon>Sedimentibacter</taxon>
    </lineage>
</organism>
<dbReference type="Gene3D" id="2.60.320.10">
    <property type="entry name" value="N-utilization substance G protein NusG, insert domain"/>
    <property type="match status" value="1"/>
</dbReference>
<name>A0ABS4GB86_9FIRM</name>
<evidence type="ECO:0000313" key="2">
    <source>
        <dbReference type="EMBL" id="MBP1924948.1"/>
    </source>
</evidence>
<reference evidence="2 3" key="1">
    <citation type="submission" date="2021-03" db="EMBL/GenBank/DDBJ databases">
        <title>Genomic Encyclopedia of Type Strains, Phase IV (KMG-IV): sequencing the most valuable type-strain genomes for metagenomic binning, comparative biology and taxonomic classification.</title>
        <authorList>
            <person name="Goeker M."/>
        </authorList>
    </citation>
    <scope>NUCLEOTIDE SEQUENCE [LARGE SCALE GENOMIC DNA]</scope>
    <source>
        <strain evidence="2 3">DSM 24004</strain>
    </source>
</reference>
<gene>
    <name evidence="2" type="ORF">J2Z76_000805</name>
</gene>
<dbReference type="RefSeq" id="WP_209510706.1">
    <property type="nucleotide sequence ID" value="NZ_JAGGKS010000002.1"/>
</dbReference>
<proteinExistence type="predicted"/>
<keyword evidence="1" id="KW-0472">Membrane</keyword>
<dbReference type="InterPro" id="IPR038690">
    <property type="entry name" value="NusG_2_sf"/>
</dbReference>
<comment type="caution">
    <text evidence="2">The sequence shown here is derived from an EMBL/GenBank/DDBJ whole genome shotgun (WGS) entry which is preliminary data.</text>
</comment>
<feature type="transmembrane region" description="Helical" evidence="1">
    <location>
        <begin position="7"/>
        <end position="26"/>
    </location>
</feature>
<evidence type="ECO:0000313" key="3">
    <source>
        <dbReference type="Proteomes" id="UP001519342"/>
    </source>
</evidence>
<evidence type="ECO:0008006" key="4">
    <source>
        <dbReference type="Google" id="ProtNLM"/>
    </source>
</evidence>
<dbReference type="EMBL" id="JAGGKS010000002">
    <property type="protein sequence ID" value="MBP1924948.1"/>
    <property type="molecule type" value="Genomic_DNA"/>
</dbReference>
<dbReference type="Proteomes" id="UP001519342">
    <property type="component" value="Unassembled WGS sequence"/>
</dbReference>
<dbReference type="Pfam" id="PF07009">
    <property type="entry name" value="NusG_II"/>
    <property type="match status" value="1"/>
</dbReference>
<sequence>MKTKINIYDMLLIIFIIVISSFFILYNSRNITYSNTNIAVIYSEDKIVGEYILKESYKNEIAVKSSNGYNNIKIENGKIWIEGASCPDQYCIHQGKISGNGENIVCLPNKLIIKVMSDKKNKEIDFIAP</sequence>
<keyword evidence="1" id="KW-0812">Transmembrane</keyword>
<keyword evidence="1" id="KW-1133">Transmembrane helix</keyword>